<protein>
    <submittedName>
        <fullName evidence="2">Uncharacterized protein</fullName>
    </submittedName>
</protein>
<keyword evidence="3" id="KW-1185">Reference proteome</keyword>
<evidence type="ECO:0000313" key="2">
    <source>
        <dbReference type="EMBL" id="GFS85153.1"/>
    </source>
</evidence>
<dbReference type="OrthoDB" id="6506336at2759"/>
<dbReference type="Proteomes" id="UP000887013">
    <property type="component" value="Unassembled WGS sequence"/>
</dbReference>
<comment type="caution">
    <text evidence="2">The sequence shown here is derived from an EMBL/GenBank/DDBJ whole genome shotgun (WGS) entry which is preliminary data.</text>
</comment>
<feature type="region of interest" description="Disordered" evidence="1">
    <location>
        <begin position="95"/>
        <end position="123"/>
    </location>
</feature>
<feature type="compositionally biased region" description="Basic and acidic residues" evidence="1">
    <location>
        <begin position="99"/>
        <end position="120"/>
    </location>
</feature>
<evidence type="ECO:0000256" key="1">
    <source>
        <dbReference type="SAM" id="MobiDB-lite"/>
    </source>
</evidence>
<dbReference type="EMBL" id="BMAW01003722">
    <property type="protein sequence ID" value="GFS85153.1"/>
    <property type="molecule type" value="Genomic_DNA"/>
</dbReference>
<gene>
    <name evidence="2" type="ORF">NPIL_379221</name>
</gene>
<organism evidence="2 3">
    <name type="scientific">Nephila pilipes</name>
    <name type="common">Giant wood spider</name>
    <name type="synonym">Nephila maculata</name>
    <dbReference type="NCBI Taxonomy" id="299642"/>
    <lineage>
        <taxon>Eukaryota</taxon>
        <taxon>Metazoa</taxon>
        <taxon>Ecdysozoa</taxon>
        <taxon>Arthropoda</taxon>
        <taxon>Chelicerata</taxon>
        <taxon>Arachnida</taxon>
        <taxon>Araneae</taxon>
        <taxon>Araneomorphae</taxon>
        <taxon>Entelegynae</taxon>
        <taxon>Araneoidea</taxon>
        <taxon>Nephilidae</taxon>
        <taxon>Nephila</taxon>
    </lineage>
</organism>
<reference evidence="2" key="1">
    <citation type="submission" date="2020-08" db="EMBL/GenBank/DDBJ databases">
        <title>Multicomponent nature underlies the extraordinary mechanical properties of spider dragline silk.</title>
        <authorList>
            <person name="Kono N."/>
            <person name="Nakamura H."/>
            <person name="Mori M."/>
            <person name="Yoshida Y."/>
            <person name="Ohtoshi R."/>
            <person name="Malay A.D."/>
            <person name="Moran D.A.P."/>
            <person name="Tomita M."/>
            <person name="Numata K."/>
            <person name="Arakawa K."/>
        </authorList>
    </citation>
    <scope>NUCLEOTIDE SEQUENCE</scope>
</reference>
<accession>A0A8X6MYW6</accession>
<sequence length="153" mass="17560">MISDNSLLHHKARHDVWDVIDENISTAMNDVKSDCPFNELGYWHVTNNLIVDVRHDLVEDENFEECYDGFRQDKAKINVQKVPDESAVDWIFGEDGNEDTAHTHKRATQETEAGRKKGTDPQDLTLSYITSQETLLCLGSDSPRHSVRKCRFI</sequence>
<name>A0A8X6MYW6_NEPPI</name>
<proteinExistence type="predicted"/>
<evidence type="ECO:0000313" key="3">
    <source>
        <dbReference type="Proteomes" id="UP000887013"/>
    </source>
</evidence>
<dbReference type="AlphaFoldDB" id="A0A8X6MYW6"/>